<reference evidence="1" key="1">
    <citation type="submission" date="2019-11" db="EMBL/GenBank/DDBJ databases">
        <title>Nori genome reveals adaptations in red seaweeds to the harsh intertidal environment.</title>
        <authorList>
            <person name="Wang D."/>
            <person name="Mao Y."/>
        </authorList>
    </citation>
    <scope>NUCLEOTIDE SEQUENCE</scope>
    <source>
        <tissue evidence="1">Gametophyte</tissue>
    </source>
</reference>
<accession>A0ACC3BXY3</accession>
<keyword evidence="2" id="KW-1185">Reference proteome</keyword>
<evidence type="ECO:0000313" key="2">
    <source>
        <dbReference type="Proteomes" id="UP000798662"/>
    </source>
</evidence>
<sequence>MPPSAVFSLLCRTVAEVTEKNATNGNNIPLLLLFRILLSQRNLAFLHMPVDTLALATYITTTYQPLKVQPATKALAQAFQVPAGHLDVAERVKGSKQILNQPADLNGELAKQMTNPEKKKWSWVVRNLKLRSVFIVGSPSADISRRQRLSEVELRAFAEMVLDLSRSEGALPVGCSPVLAPVMGPTVDQMRVDQVHWTWASVHVTDDTFEMVRRVLLTRFLHGAVEPGSEAAADNAPGPVARVGLPISGTPAGPPAGTARPPSGPAAKAPRGKKRATSAEEPVLPVAGSVRNLKHHRSKARWDKGVDMCASALIDDERRATVVKPPFVIGQVKPFSARPYGGVVVFAQFPFLLDSAWRDAGKWTANCQKVMVFDVGGRYEVVFSLKQPPVGRHTDGAGGPEPLLPASSPDAPGMYDTMPLESDVDDAIAPADAAAAAGPSQVRTAEGTKSADGRGDRALTRTGARRASRRAASDAAPAGTANGREDEIRPVTAREQSAPGAAAGAAGTDSVLPAEPSAAAAPVGTATPGTPTVAVEKVAEGEDAAPLSLSSPQRPKKYVPLSEPLKRRFVRALHKGKASVPPLDDAVVEWAVLGRSAPSVFSMLCTFSSNLEIERSLTIPCGSHRSNNFITVAYPARDPLETQADDLD</sequence>
<name>A0ACC3BXY3_PYRYE</name>
<gene>
    <name evidence="1" type="ORF">I4F81_005351</name>
</gene>
<dbReference type="Proteomes" id="UP000798662">
    <property type="component" value="Chromosome 2"/>
</dbReference>
<proteinExistence type="predicted"/>
<dbReference type="EMBL" id="CM020619">
    <property type="protein sequence ID" value="KAK1862784.1"/>
    <property type="molecule type" value="Genomic_DNA"/>
</dbReference>
<organism evidence="1 2">
    <name type="scientific">Pyropia yezoensis</name>
    <name type="common">Susabi-nori</name>
    <name type="synonym">Porphyra yezoensis</name>
    <dbReference type="NCBI Taxonomy" id="2788"/>
    <lineage>
        <taxon>Eukaryota</taxon>
        <taxon>Rhodophyta</taxon>
        <taxon>Bangiophyceae</taxon>
        <taxon>Bangiales</taxon>
        <taxon>Bangiaceae</taxon>
        <taxon>Pyropia</taxon>
    </lineage>
</organism>
<protein>
    <submittedName>
        <fullName evidence="1">Uncharacterized protein</fullName>
    </submittedName>
</protein>
<evidence type="ECO:0000313" key="1">
    <source>
        <dbReference type="EMBL" id="KAK1862784.1"/>
    </source>
</evidence>
<comment type="caution">
    <text evidence="1">The sequence shown here is derived from an EMBL/GenBank/DDBJ whole genome shotgun (WGS) entry which is preliminary data.</text>
</comment>